<evidence type="ECO:0000313" key="2">
    <source>
        <dbReference type="EMBL" id="GFJ90325.1"/>
    </source>
</evidence>
<dbReference type="EMBL" id="BLPG01000001">
    <property type="protein sequence ID" value="GFJ90325.1"/>
    <property type="molecule type" value="Genomic_DNA"/>
</dbReference>
<feature type="transmembrane region" description="Helical" evidence="1">
    <location>
        <begin position="20"/>
        <end position="41"/>
    </location>
</feature>
<keyword evidence="1" id="KW-0472">Membrane</keyword>
<comment type="caution">
    <text evidence="2">The sequence shown here is derived from an EMBL/GenBank/DDBJ whole genome shotgun (WGS) entry which is preliminary data.</text>
</comment>
<organism evidence="2 3">
    <name type="scientific">Phytohabitans rumicis</name>
    <dbReference type="NCBI Taxonomy" id="1076125"/>
    <lineage>
        <taxon>Bacteria</taxon>
        <taxon>Bacillati</taxon>
        <taxon>Actinomycetota</taxon>
        <taxon>Actinomycetes</taxon>
        <taxon>Micromonosporales</taxon>
        <taxon>Micromonosporaceae</taxon>
    </lineage>
</organism>
<reference evidence="2 3" key="1">
    <citation type="submission" date="2020-03" db="EMBL/GenBank/DDBJ databases">
        <title>Whole genome shotgun sequence of Phytohabitans rumicis NBRC 108638.</title>
        <authorList>
            <person name="Komaki H."/>
            <person name="Tamura T."/>
        </authorList>
    </citation>
    <scope>NUCLEOTIDE SEQUENCE [LARGE SCALE GENOMIC DNA]</scope>
    <source>
        <strain evidence="2 3">NBRC 108638</strain>
    </source>
</reference>
<gene>
    <name evidence="2" type="ORF">Prum_039670</name>
</gene>
<keyword evidence="1" id="KW-0812">Transmembrane</keyword>
<proteinExistence type="predicted"/>
<keyword evidence="3" id="KW-1185">Reference proteome</keyword>
<keyword evidence="1" id="KW-1133">Transmembrane helix</keyword>
<dbReference type="RefSeq" id="WP_173077694.1">
    <property type="nucleotide sequence ID" value="NZ_BAABJB010000024.1"/>
</dbReference>
<reference evidence="2 3" key="2">
    <citation type="submission" date="2020-03" db="EMBL/GenBank/DDBJ databases">
        <authorList>
            <person name="Ichikawa N."/>
            <person name="Kimura A."/>
            <person name="Kitahashi Y."/>
            <person name="Uohara A."/>
        </authorList>
    </citation>
    <scope>NUCLEOTIDE SEQUENCE [LARGE SCALE GENOMIC DNA]</scope>
    <source>
        <strain evidence="2 3">NBRC 108638</strain>
    </source>
</reference>
<evidence type="ECO:0000313" key="3">
    <source>
        <dbReference type="Proteomes" id="UP000482960"/>
    </source>
</evidence>
<protein>
    <submittedName>
        <fullName evidence="2">Uncharacterized protein</fullName>
    </submittedName>
</protein>
<dbReference type="AlphaFoldDB" id="A0A6V8LCB0"/>
<evidence type="ECO:0000256" key="1">
    <source>
        <dbReference type="SAM" id="Phobius"/>
    </source>
</evidence>
<dbReference type="Proteomes" id="UP000482960">
    <property type="component" value="Unassembled WGS sequence"/>
</dbReference>
<sequence>MTWFSDALRSAHRLSNSISVFRNLWWLLLAVGGGGVVAWRLGRAGGWYLTVGTVLAVLGVVTLAAGIVMMRRASIAPYTWESAEYVYRFDGDDPRRQVQLTKIKIRANRDDVAFFRNRYYWTGQGESRLLPLNGHRVVAERVAMDSQRRYYYVLLDRPLNRGDTAVIQIRQELFDEERTFQPVLAKSLNEPVGRLTLRVIYPAGLEPRHVVARELVRSRNPEADWRTVHERDAEIESTGETTEAIFVANDPRTGRRYALYWGPWGNYTKTT</sequence>
<name>A0A6V8LCB0_9ACTN</name>
<accession>A0A6V8LCB0</accession>
<feature type="transmembrane region" description="Helical" evidence="1">
    <location>
        <begin position="47"/>
        <end position="68"/>
    </location>
</feature>